<dbReference type="Pfam" id="PF04616">
    <property type="entry name" value="Glyco_hydro_43"/>
    <property type="match status" value="1"/>
</dbReference>
<evidence type="ECO:0000256" key="3">
    <source>
        <dbReference type="ARBA" id="ARBA00023295"/>
    </source>
</evidence>
<keyword evidence="2 4" id="KW-0378">Hydrolase</keyword>
<dbReference type="InterPro" id="IPR023296">
    <property type="entry name" value="Glyco_hydro_beta-prop_sf"/>
</dbReference>
<evidence type="ECO:0000256" key="4">
    <source>
        <dbReference type="RuleBase" id="RU361187"/>
    </source>
</evidence>
<accession>A0ABW6VHC4</accession>
<dbReference type="InterPro" id="IPR013320">
    <property type="entry name" value="ConA-like_dom_sf"/>
</dbReference>
<evidence type="ECO:0000256" key="2">
    <source>
        <dbReference type="ARBA" id="ARBA00022801"/>
    </source>
</evidence>
<dbReference type="SUPFAM" id="SSF75005">
    <property type="entry name" value="Arabinanase/levansucrase/invertase"/>
    <property type="match status" value="1"/>
</dbReference>
<evidence type="ECO:0000313" key="6">
    <source>
        <dbReference type="EMBL" id="MFF4778393.1"/>
    </source>
</evidence>
<evidence type="ECO:0000313" key="7">
    <source>
        <dbReference type="Proteomes" id="UP001602119"/>
    </source>
</evidence>
<dbReference type="GO" id="GO:0016787">
    <property type="term" value="F:hydrolase activity"/>
    <property type="evidence" value="ECO:0007669"/>
    <property type="project" value="UniProtKB-KW"/>
</dbReference>
<protein>
    <submittedName>
        <fullName evidence="6">Glycoside hydrolase family 43 protein</fullName>
    </submittedName>
</protein>
<keyword evidence="7" id="KW-1185">Reference proteome</keyword>
<name>A0ABW6VHC4_MICFU</name>
<sequence length="523" mass="57956">MTSGTSRVTEDAPGLAAFPSEAGYFSNPVLPGCHPDPSICRVGEDYYLVTSTFAWFPGVPIFHSRDLVHWRQIGYILDRPSQLDLDGVALSDGVYAPTIRHHDGVFYMITTLVGGGGNFVVTANDPAGPWSDPHWLPETRGIDPSLFFDEDGTAWVLGTREKDAARYPGETEVWLRRLDGLTPTGEEHVIWEAVHRRAVWSEGPHIYRIGDWYYLLTAEGGTARDHAVMIARSRHVTGPYEPDPRNPVLTHRAKGRDHPIAATGHADLVDTPAGEWWMVLLATRPYGGDFANLGRETFLTPVTWEDGWPVVGEVTPIRRSPALAPHRWPAAPVCDHFDGVRLSPVWNHLRTPREPYWSLSGGCLWLRARPETVARRENPSLVARRQQHRDFAAYTALDFVPDGDECAGLALVQNEDFHILVVLTARGLEVRVREAGAERLLARADVPPGRVHLGVEAHGQDYRARYALAPDEWRDLGGPVDGRILSSTVAGGFTGAYIGMYASSNGRPGENSAAFDWFEYRGL</sequence>
<feature type="domain" description="Beta-xylosidase C-terminal Concanavalin A-like" evidence="5">
    <location>
        <begin position="334"/>
        <end position="521"/>
    </location>
</feature>
<reference evidence="6 7" key="1">
    <citation type="submission" date="2024-10" db="EMBL/GenBank/DDBJ databases">
        <title>The Natural Products Discovery Center: Release of the First 8490 Sequenced Strains for Exploring Actinobacteria Biosynthetic Diversity.</title>
        <authorList>
            <person name="Kalkreuter E."/>
            <person name="Kautsar S.A."/>
            <person name="Yang D."/>
            <person name="Bader C.D."/>
            <person name="Teijaro C.N."/>
            <person name="Fluegel L."/>
            <person name="Davis C.M."/>
            <person name="Simpson J.R."/>
            <person name="Lauterbach L."/>
            <person name="Steele A.D."/>
            <person name="Gui C."/>
            <person name="Meng S."/>
            <person name="Li G."/>
            <person name="Viehrig K."/>
            <person name="Ye F."/>
            <person name="Su P."/>
            <person name="Kiefer A.F."/>
            <person name="Nichols A."/>
            <person name="Cepeda A.J."/>
            <person name="Yan W."/>
            <person name="Fan B."/>
            <person name="Jiang Y."/>
            <person name="Adhikari A."/>
            <person name="Zheng C.-J."/>
            <person name="Schuster L."/>
            <person name="Cowan T.M."/>
            <person name="Smanski M.J."/>
            <person name="Chevrette M.G."/>
            <person name="De Carvalho L.P.S."/>
            <person name="Shen B."/>
        </authorList>
    </citation>
    <scope>NUCLEOTIDE SEQUENCE [LARGE SCALE GENOMIC DNA]</scope>
    <source>
        <strain evidence="6 7">NPDC001281</strain>
    </source>
</reference>
<comment type="caution">
    <text evidence="6">The sequence shown here is derived from an EMBL/GenBank/DDBJ whole genome shotgun (WGS) entry which is preliminary data.</text>
</comment>
<dbReference type="SUPFAM" id="SSF49899">
    <property type="entry name" value="Concanavalin A-like lectins/glucanases"/>
    <property type="match status" value="1"/>
</dbReference>
<dbReference type="Proteomes" id="UP001602119">
    <property type="component" value="Unassembled WGS sequence"/>
</dbReference>
<dbReference type="PANTHER" id="PTHR42812">
    <property type="entry name" value="BETA-XYLOSIDASE"/>
    <property type="match status" value="1"/>
</dbReference>
<dbReference type="CDD" id="cd18617">
    <property type="entry name" value="GH43_XynB-like"/>
    <property type="match status" value="1"/>
</dbReference>
<keyword evidence="3 4" id="KW-0326">Glycosidase</keyword>
<proteinExistence type="inferred from homology"/>
<evidence type="ECO:0000256" key="1">
    <source>
        <dbReference type="ARBA" id="ARBA00009865"/>
    </source>
</evidence>
<organism evidence="6 7">
    <name type="scientific">Microtetraspora fusca</name>
    <dbReference type="NCBI Taxonomy" id="1997"/>
    <lineage>
        <taxon>Bacteria</taxon>
        <taxon>Bacillati</taxon>
        <taxon>Actinomycetota</taxon>
        <taxon>Actinomycetes</taxon>
        <taxon>Streptosporangiales</taxon>
        <taxon>Streptosporangiaceae</taxon>
        <taxon>Microtetraspora</taxon>
    </lineage>
</organism>
<dbReference type="InterPro" id="IPR006710">
    <property type="entry name" value="Glyco_hydro_43"/>
</dbReference>
<gene>
    <name evidence="6" type="ORF">ACFY05_36770</name>
</gene>
<dbReference type="PANTHER" id="PTHR42812:SF12">
    <property type="entry name" value="BETA-XYLOSIDASE-RELATED"/>
    <property type="match status" value="1"/>
</dbReference>
<dbReference type="InterPro" id="IPR041542">
    <property type="entry name" value="GH43_C2"/>
</dbReference>
<dbReference type="RefSeq" id="WP_387346936.1">
    <property type="nucleotide sequence ID" value="NZ_JBIAXI010000031.1"/>
</dbReference>
<dbReference type="Gene3D" id="2.115.10.20">
    <property type="entry name" value="Glycosyl hydrolase domain, family 43"/>
    <property type="match status" value="1"/>
</dbReference>
<dbReference type="Pfam" id="PF17851">
    <property type="entry name" value="GH43_C2"/>
    <property type="match status" value="1"/>
</dbReference>
<comment type="similarity">
    <text evidence="1 4">Belongs to the glycosyl hydrolase 43 family.</text>
</comment>
<evidence type="ECO:0000259" key="5">
    <source>
        <dbReference type="Pfam" id="PF17851"/>
    </source>
</evidence>
<dbReference type="Gene3D" id="2.60.120.200">
    <property type="match status" value="1"/>
</dbReference>
<dbReference type="InterPro" id="IPR051795">
    <property type="entry name" value="Glycosyl_Hydrlase_43"/>
</dbReference>
<dbReference type="EMBL" id="JBIAXI010000031">
    <property type="protein sequence ID" value="MFF4778393.1"/>
    <property type="molecule type" value="Genomic_DNA"/>
</dbReference>